<protein>
    <submittedName>
        <fullName evidence="1">Uncharacterized protein</fullName>
    </submittedName>
</protein>
<reference evidence="1 2" key="1">
    <citation type="journal article" date="2013" name="Genome Announc.">
        <title>Draft Genome Sequence of Indibacter alkaliphilus Strain LW1T, Isolated from Lonar Lake, a Haloalkaline Lake in the Buldana District of Maharashtra, India.</title>
        <authorList>
            <person name="Singh A."/>
            <person name="Kumar Jangir P."/>
            <person name="Sharma R."/>
            <person name="Singh A."/>
            <person name="Kumar Pinnaka A."/>
            <person name="Shivaji S."/>
        </authorList>
    </citation>
    <scope>NUCLEOTIDE SEQUENCE [LARGE SCALE GENOMIC DNA]</scope>
    <source>
        <strain evidence="2">CCUG 57479 / KCTC 22604 / LW1</strain>
    </source>
</reference>
<evidence type="ECO:0000313" key="1">
    <source>
        <dbReference type="EMBL" id="EPA00277.1"/>
    </source>
</evidence>
<gene>
    <name evidence="1" type="ORF">A33Q_0148</name>
</gene>
<evidence type="ECO:0000313" key="2">
    <source>
        <dbReference type="Proteomes" id="UP000006073"/>
    </source>
</evidence>
<organism evidence="1 2">
    <name type="scientific">Indibacter alkaliphilus (strain CCUG 57479 / KCTC 22604 / LW1)</name>
    <dbReference type="NCBI Taxonomy" id="1189612"/>
    <lineage>
        <taxon>Bacteria</taxon>
        <taxon>Pseudomonadati</taxon>
        <taxon>Bacteroidota</taxon>
        <taxon>Cytophagia</taxon>
        <taxon>Cytophagales</taxon>
        <taxon>Cyclobacteriaceae</taxon>
    </lineage>
</organism>
<dbReference type="STRING" id="1189612.A33Q_0148"/>
<name>S2E6M5_INDAL</name>
<dbReference type="EMBL" id="ALWO02000005">
    <property type="protein sequence ID" value="EPA00277.1"/>
    <property type="molecule type" value="Genomic_DNA"/>
</dbReference>
<dbReference type="Proteomes" id="UP000006073">
    <property type="component" value="Unassembled WGS sequence"/>
</dbReference>
<sequence>MINFEHIIHTTFDKKPSITHKKLLDYFGQDKNGIAKANDIYLKMTEPEFLNKFHGNREPNWMHLQEIGDFGKVDRSRFTEQFEPDLKEMPNGELYFINHDGSRQFVAGKPLAFLDNKARQKLVENVVFSAVGGWDGRMIDVDFENDMSIPVTEVVNALRESLIEVGATEADLSWLKERAIKILKDRQLSLMDSDELQNVVEEEGNEFLNEEEETDIRQSNDVVRVESFLKNSKDNATANVKLMLSFIPDLARFEVVTDEAGNRSAEIEYKRDSLEESLQMDEDDTLPGFVDPHQIWRKLEDTLSNIFTQSDSGKVESVLSQMMEKLEHKSKTDVSVAYVTEMVKQMPEWKQVQFASAFSKSRVIFSTTEVAGDIGNYNYKIFDPAETGSKTTKIKNTWSESISQSMMFTSTKDKSGVVQYSKNDKGIKELEGLIAGTQSLIRKNKFSNWNEMGEVMTQMENLLNAMGIPVTNFDNNSYMALFQDIQYNNPNLQKPNQILMHIAGMITEARLTVRNQSDFGKDGTFKNPIKNTRLLNTFARYAAMTSDDISESTVMLAGNKMAWTFSMPTYLDLRLAEIRNGLYRNEEGTPRNKFVEELEASSPYYRNNSFLQRLRRLFI</sequence>
<comment type="caution">
    <text evidence="1">The sequence shown here is derived from an EMBL/GenBank/DDBJ whole genome shotgun (WGS) entry which is preliminary data.</text>
</comment>
<dbReference type="AlphaFoldDB" id="S2E6M5"/>
<dbReference type="RefSeq" id="WP_009035659.1">
    <property type="nucleotide sequence ID" value="NZ_ALWO02000005.1"/>
</dbReference>
<accession>S2E6M5</accession>
<proteinExistence type="predicted"/>
<keyword evidence="2" id="KW-1185">Reference proteome</keyword>